<comment type="caution">
    <text evidence="6">The sequence shown here is derived from an EMBL/GenBank/DDBJ whole genome shotgun (WGS) entry which is preliminary data.</text>
</comment>
<evidence type="ECO:0000256" key="3">
    <source>
        <dbReference type="ARBA" id="ARBA00022989"/>
    </source>
</evidence>
<name>W1VLG2_9ACTO</name>
<evidence type="ECO:0000313" key="7">
    <source>
        <dbReference type="Proteomes" id="UP000018852"/>
    </source>
</evidence>
<evidence type="ECO:0000313" key="6">
    <source>
        <dbReference type="EMBL" id="ETJ06762.1"/>
    </source>
</evidence>
<keyword evidence="3" id="KW-1133">Transmembrane helix</keyword>
<dbReference type="Gene3D" id="3.40.1710.10">
    <property type="entry name" value="abc type-2 transporter like domain"/>
    <property type="match status" value="1"/>
</dbReference>
<comment type="subcellular location">
    <subcellularLocation>
        <location evidence="1">Membrane</location>
        <topology evidence="1">Multi-pass membrane protein</topology>
    </subcellularLocation>
</comment>
<reference evidence="6 7" key="1">
    <citation type="submission" date="2013-12" db="EMBL/GenBank/DDBJ databases">
        <title>A Varibaculum cambriense genome reconstructed from a premature infant gut community with otherwise low bacterial novelty that shifts toward anaerobic metabolism during the third week of life.</title>
        <authorList>
            <person name="Brown C.T."/>
            <person name="Sharon I."/>
            <person name="Thomas B.C."/>
            <person name="Castelle C.J."/>
            <person name="Morowitz M.J."/>
            <person name="Banfield J.F."/>
        </authorList>
    </citation>
    <scope>NUCLEOTIDE SEQUENCE [LARGE SCALE GENOMIC DNA]</scope>
    <source>
        <strain evidence="7">DORA_12</strain>
    </source>
</reference>
<evidence type="ECO:0000256" key="1">
    <source>
        <dbReference type="ARBA" id="ARBA00004141"/>
    </source>
</evidence>
<gene>
    <name evidence="6" type="ORF">Q605_AUC00219G0001</name>
</gene>
<keyword evidence="2" id="KW-0812">Transmembrane</keyword>
<proteinExistence type="predicted"/>
<dbReference type="AlphaFoldDB" id="W1VLG2"/>
<feature type="domain" description="ABC-2 type transporter transmembrane" evidence="5">
    <location>
        <begin position="10"/>
        <end position="121"/>
    </location>
</feature>
<dbReference type="Pfam" id="PF12698">
    <property type="entry name" value="ABC2_membrane_3"/>
    <property type="match status" value="1"/>
</dbReference>
<dbReference type="InterPro" id="IPR013525">
    <property type="entry name" value="ABC2_TM"/>
</dbReference>
<evidence type="ECO:0000259" key="5">
    <source>
        <dbReference type="Pfam" id="PF12698"/>
    </source>
</evidence>
<sequence length="132" mass="13282">MKRRSIILAVLVVLVPALAGLMVLSAATTPASQAAAIPAAIVNLDGAGASTADGQALPAGRMLVGRLTGPEDSMTARSSTGATTQRLDYSVVSQDTAEQGLKDGTYDVVITIPQGFSQSIVDTLAGQATPAT</sequence>
<protein>
    <recommendedName>
        <fullName evidence="5">ABC-2 type transporter transmembrane domain-containing protein</fullName>
    </recommendedName>
</protein>
<keyword evidence="4" id="KW-0472">Membrane</keyword>
<evidence type="ECO:0000256" key="2">
    <source>
        <dbReference type="ARBA" id="ARBA00022692"/>
    </source>
</evidence>
<dbReference type="GO" id="GO:0140359">
    <property type="term" value="F:ABC-type transporter activity"/>
    <property type="evidence" value="ECO:0007669"/>
    <property type="project" value="InterPro"/>
</dbReference>
<accession>W1VLG2</accession>
<organism evidence="6 7">
    <name type="scientific">Actinomyces urogenitalis DORA_12</name>
    <dbReference type="NCBI Taxonomy" id="1403939"/>
    <lineage>
        <taxon>Bacteria</taxon>
        <taxon>Bacillati</taxon>
        <taxon>Actinomycetota</taxon>
        <taxon>Actinomycetes</taxon>
        <taxon>Actinomycetales</taxon>
        <taxon>Actinomycetaceae</taxon>
        <taxon>Actinomyces</taxon>
    </lineage>
</organism>
<evidence type="ECO:0000256" key="4">
    <source>
        <dbReference type="ARBA" id="ARBA00023136"/>
    </source>
</evidence>
<dbReference type="GO" id="GO:0016020">
    <property type="term" value="C:membrane"/>
    <property type="evidence" value="ECO:0007669"/>
    <property type="project" value="UniProtKB-SubCell"/>
</dbReference>
<dbReference type="Proteomes" id="UP000018852">
    <property type="component" value="Unassembled WGS sequence"/>
</dbReference>
<feature type="non-terminal residue" evidence="6">
    <location>
        <position position="132"/>
    </location>
</feature>
<dbReference type="EMBL" id="AZLV01000219">
    <property type="protein sequence ID" value="ETJ06762.1"/>
    <property type="molecule type" value="Genomic_DNA"/>
</dbReference>